<dbReference type="InterPro" id="IPR002495">
    <property type="entry name" value="Glyco_trans_8"/>
</dbReference>
<name>A0A8H2XYK5_9AGAM</name>
<dbReference type="SUPFAM" id="SSF53448">
    <property type="entry name" value="Nucleotide-diphospho-sugar transferases"/>
    <property type="match status" value="1"/>
</dbReference>
<organism evidence="5 6">
    <name type="scientific">Rhizoctonia solani</name>
    <dbReference type="NCBI Taxonomy" id="456999"/>
    <lineage>
        <taxon>Eukaryota</taxon>
        <taxon>Fungi</taxon>
        <taxon>Dikarya</taxon>
        <taxon>Basidiomycota</taxon>
        <taxon>Agaricomycotina</taxon>
        <taxon>Agaricomycetes</taxon>
        <taxon>Cantharellales</taxon>
        <taxon>Ceratobasidiaceae</taxon>
        <taxon>Rhizoctonia</taxon>
    </lineage>
</organism>
<proteinExistence type="inferred from homology"/>
<dbReference type="Gene3D" id="3.40.50.150">
    <property type="entry name" value="Vaccinia Virus protein VP39"/>
    <property type="match status" value="1"/>
</dbReference>
<reference evidence="5" key="1">
    <citation type="submission" date="2021-01" db="EMBL/GenBank/DDBJ databases">
        <authorList>
            <person name="Kaushik A."/>
        </authorList>
    </citation>
    <scope>NUCLEOTIDE SEQUENCE</scope>
    <source>
        <strain evidence="5">AG1-1C</strain>
    </source>
</reference>
<evidence type="ECO:0008006" key="7">
    <source>
        <dbReference type="Google" id="ProtNLM"/>
    </source>
</evidence>
<dbReference type="Gene3D" id="3.90.550.10">
    <property type="entry name" value="Spore Coat Polysaccharide Biosynthesis Protein SpsA, Chain A"/>
    <property type="match status" value="1"/>
</dbReference>
<comment type="caution">
    <text evidence="5">The sequence shown here is derived from an EMBL/GenBank/DDBJ whole genome shotgun (WGS) entry which is preliminary data.</text>
</comment>
<evidence type="ECO:0000313" key="6">
    <source>
        <dbReference type="Proteomes" id="UP000663846"/>
    </source>
</evidence>
<dbReference type="AlphaFoldDB" id="A0A8H2XYK5"/>
<dbReference type="InterPro" id="IPR050748">
    <property type="entry name" value="Glycosyltrans_8_dom-fam"/>
</dbReference>
<dbReference type="InterPro" id="IPR029063">
    <property type="entry name" value="SAM-dependent_MTases_sf"/>
</dbReference>
<dbReference type="Proteomes" id="UP000663846">
    <property type="component" value="Unassembled WGS sequence"/>
</dbReference>
<evidence type="ECO:0000313" key="5">
    <source>
        <dbReference type="EMBL" id="CAE6437830.1"/>
    </source>
</evidence>
<keyword evidence="2" id="KW-0328">Glycosyltransferase</keyword>
<dbReference type="GO" id="GO:0016757">
    <property type="term" value="F:glycosyltransferase activity"/>
    <property type="evidence" value="ECO:0007669"/>
    <property type="project" value="UniProtKB-KW"/>
</dbReference>
<evidence type="ECO:0000256" key="1">
    <source>
        <dbReference type="ARBA" id="ARBA00006351"/>
    </source>
</evidence>
<protein>
    <recommendedName>
        <fullName evidence="7">Glycosyltransferase family 8 protein</fullName>
    </recommendedName>
</protein>
<dbReference type="PANTHER" id="PTHR13778">
    <property type="entry name" value="GLYCOSYLTRANSFERASE 8 DOMAIN-CONTAINING PROTEIN"/>
    <property type="match status" value="1"/>
</dbReference>
<dbReference type="Pfam" id="PF13578">
    <property type="entry name" value="Methyltransf_24"/>
    <property type="match status" value="1"/>
</dbReference>
<accession>A0A8H2XYK5</accession>
<evidence type="ECO:0000256" key="4">
    <source>
        <dbReference type="ARBA" id="ARBA00022723"/>
    </source>
</evidence>
<dbReference type="Pfam" id="PF01501">
    <property type="entry name" value="Glyco_transf_8"/>
    <property type="match status" value="1"/>
</dbReference>
<evidence type="ECO:0000256" key="2">
    <source>
        <dbReference type="ARBA" id="ARBA00022676"/>
    </source>
</evidence>
<gene>
    <name evidence="5" type="ORF">RDB_LOCUS123722</name>
</gene>
<keyword evidence="3" id="KW-0808">Transferase</keyword>
<dbReference type="OrthoDB" id="361013at2759"/>
<evidence type="ECO:0000256" key="3">
    <source>
        <dbReference type="ARBA" id="ARBA00022679"/>
    </source>
</evidence>
<dbReference type="SUPFAM" id="SSF53335">
    <property type="entry name" value="S-adenosyl-L-methionine-dependent methyltransferases"/>
    <property type="match status" value="1"/>
</dbReference>
<dbReference type="GO" id="GO:0046872">
    <property type="term" value="F:metal ion binding"/>
    <property type="evidence" value="ECO:0007669"/>
    <property type="project" value="UniProtKB-KW"/>
</dbReference>
<dbReference type="CDD" id="cd04194">
    <property type="entry name" value="GT8_A4GalT_like"/>
    <property type="match status" value="1"/>
</dbReference>
<sequence length="542" mass="60984">METPPSSSESDYQFTPSQDWHSGHKVYWRSLFTLITSPAPRALEIGSWEGRSAVFTLNELCKPQGLLVSIDHFDRFETKAGRERFDKMTHNLKLTGIKHRILPQFSVPGLITLLEEATHDPDPGFHWIYIDGSHEASDTFLDGELAWRLARKGSIIVFDDYHWGAQPSDSPHHPKRGIDSFMSVHQGEYKIISGTKDKEYQMVLQKTIDMNVGFTFDEATRDQVHKQLLLDAPINVALAVDSPYAMPASVAILSAANATSRRITFYILDCGLTPSDVVRLQESVPKQRSGVTLFFLKPPESGLMGELGTVWSKIDLIQVLPVERALYLDADILVRKDLLPLWSTDLQGKLIVAAPDVGYPYGHASSQQAGHFPYFNAGVMLIDLARVRLIKEEIDHTCRKMKDSHFKDQDALNAVFRGKWLELSLAWNASGLGTYASIPHPDREHLKLGEMKDPSIVHFTGPLHPTMAHVINPWVQPYVAKPWGYAGAPGHPYAAEWWNVLEGTGWKGWKESAEYEEMRKSQLDRAIAEGVRDLNNTINKVI</sequence>
<dbReference type="PANTHER" id="PTHR13778:SF47">
    <property type="entry name" value="LIPOPOLYSACCHARIDE 1,3-GALACTOSYLTRANSFERASE"/>
    <property type="match status" value="1"/>
</dbReference>
<keyword evidence="4" id="KW-0479">Metal-binding</keyword>
<dbReference type="EMBL" id="CAJMWS010000362">
    <property type="protein sequence ID" value="CAE6437830.1"/>
    <property type="molecule type" value="Genomic_DNA"/>
</dbReference>
<comment type="similarity">
    <text evidence="1">Belongs to the glycosyltransferase 8 family.</text>
</comment>
<dbReference type="InterPro" id="IPR029044">
    <property type="entry name" value="Nucleotide-diphossugar_trans"/>
</dbReference>